<keyword evidence="1" id="KW-0175">Coiled coil</keyword>
<dbReference type="InterPro" id="IPR043773">
    <property type="entry name" value="JetA"/>
</dbReference>
<protein>
    <submittedName>
        <fullName evidence="2">Wadjet anti-phage system protein JetA family protein</fullName>
    </submittedName>
</protein>
<dbReference type="KEGG" id="tcd:AAIA72_07115"/>
<accession>A0AB39V0J0</accession>
<reference evidence="2" key="1">
    <citation type="submission" date="2024-05" db="EMBL/GenBank/DDBJ databases">
        <title>Genome sequencing of novel strain.</title>
        <authorList>
            <person name="Ganbat D."/>
            <person name="Ganbat S."/>
            <person name="Lee S.-J."/>
        </authorList>
    </citation>
    <scope>NUCLEOTIDE SEQUENCE</scope>
    <source>
        <strain evidence="2">SMD15-11</strain>
    </source>
</reference>
<evidence type="ECO:0000256" key="1">
    <source>
        <dbReference type="SAM" id="Coils"/>
    </source>
</evidence>
<feature type="coiled-coil region" evidence="1">
    <location>
        <begin position="168"/>
        <end position="195"/>
    </location>
</feature>
<sequence length="482" mass="55748">MFFEGPRQQFFRPLTSKYRAWTAACLALLYRQLYSDMAEYGHALSREQILGIFQEAITRLPAANAALPDGEDDERPLRTEREQAVWVFNQLRECGWLEEVVDEATLDVRFRFTRAGRHFTQPFVELEGGSLRTRQRNTRNTRNALDAFLQHGEIHDLLDAHEYSERIINDFTDVIAELEDRRRTLIREVSADQDRRLAGEAFFEFMEKRFQPDISIRLSADSVEKYRDEILALIDRIRAQPKAFKADAERRLRDLLPDQVRKGQSLLWQILDRIERRLNHATDTMLPALRDALRQFTRRADLIIRQMSYVASQRHTDLVAVCERLRAKPATEQDTLLTRMGERMGGVSIGLVDPARVRLRERRPPPPVNTRLEHLPEVDDSALRAVSLRMALDKAFTITDAHIRDYILSALDTRDRIDTDELPVRTAADLLALTHCVELGSANARHDGWQFRVIPSGRRTQRPGLTETDHFVIEAVHPDDVA</sequence>
<dbReference type="Pfam" id="PF18982">
    <property type="entry name" value="JetA"/>
    <property type="match status" value="1"/>
</dbReference>
<name>A0AB39V0J0_9GAMM</name>
<dbReference type="AlphaFoldDB" id="A0AB39V0J0"/>
<dbReference type="EMBL" id="CP154858">
    <property type="protein sequence ID" value="XDT73729.1"/>
    <property type="molecule type" value="Genomic_DNA"/>
</dbReference>
<proteinExistence type="predicted"/>
<dbReference type="RefSeq" id="WP_369602710.1">
    <property type="nucleotide sequence ID" value="NZ_CP154858.1"/>
</dbReference>
<organism evidence="2">
    <name type="scientific">Thermohahella caldifontis</name>
    <dbReference type="NCBI Taxonomy" id="3142973"/>
    <lineage>
        <taxon>Bacteria</taxon>
        <taxon>Pseudomonadati</taxon>
        <taxon>Pseudomonadota</taxon>
        <taxon>Gammaproteobacteria</taxon>
        <taxon>Oceanospirillales</taxon>
        <taxon>Hahellaceae</taxon>
        <taxon>Thermohahella</taxon>
    </lineage>
</organism>
<evidence type="ECO:0000313" key="2">
    <source>
        <dbReference type="EMBL" id="XDT73729.1"/>
    </source>
</evidence>
<gene>
    <name evidence="2" type="ORF">AAIA72_07115</name>
</gene>